<dbReference type="RefSeq" id="WP_116009081.1">
    <property type="nucleotide sequence ID" value="NZ_QUOU01000001.1"/>
</dbReference>
<evidence type="ECO:0000313" key="1">
    <source>
        <dbReference type="EMBL" id="REL28020.1"/>
    </source>
</evidence>
<name>A0A3E0TU91_9GAMM</name>
<accession>A0A3E0TU91</accession>
<dbReference type="OrthoDB" id="6195342at2"/>
<evidence type="ECO:0000313" key="2">
    <source>
        <dbReference type="Proteomes" id="UP000256478"/>
    </source>
</evidence>
<dbReference type="EMBL" id="QUOU01000001">
    <property type="protein sequence ID" value="REL28020.1"/>
    <property type="molecule type" value="Genomic_DNA"/>
</dbReference>
<dbReference type="Pfam" id="PF13957">
    <property type="entry name" value="YafO_toxin"/>
    <property type="match status" value="1"/>
</dbReference>
<sequence>MIRVFKSKVISSTLSELELDNLVNDFKSYKLTGTAPQYLGRDVPYDHPGTLPTVLAEEVQHIHLGNQDNPLPLNKIQYHRTSDVHLVYCQGALDGNCYLLMAILAPDAHNQAKSRDIMFKLGTMAEKFRSRF</sequence>
<dbReference type="InterPro" id="IPR020353">
    <property type="entry name" value="Toxin_YafO"/>
</dbReference>
<proteinExistence type="predicted"/>
<organism evidence="1 2">
    <name type="scientific">Thalassotalea euphylliae</name>
    <dbReference type="NCBI Taxonomy" id="1655234"/>
    <lineage>
        <taxon>Bacteria</taxon>
        <taxon>Pseudomonadati</taxon>
        <taxon>Pseudomonadota</taxon>
        <taxon>Gammaproteobacteria</taxon>
        <taxon>Alteromonadales</taxon>
        <taxon>Colwelliaceae</taxon>
        <taxon>Thalassotalea</taxon>
    </lineage>
</organism>
<dbReference type="NCBIfam" id="NF007377">
    <property type="entry name" value="PRK09885.1"/>
    <property type="match status" value="1"/>
</dbReference>
<reference evidence="1 2" key="1">
    <citation type="submission" date="2018-08" db="EMBL/GenBank/DDBJ databases">
        <title>Thalassotalea euphylliae genome.</title>
        <authorList>
            <person name="Summers S."/>
            <person name="Rice S.A."/>
            <person name="Freckelton M.L."/>
            <person name="Nedved B.T."/>
            <person name="Hadfield M.G."/>
        </authorList>
    </citation>
    <scope>NUCLEOTIDE SEQUENCE [LARGE SCALE GENOMIC DNA]</scope>
    <source>
        <strain evidence="1 2">H1</strain>
    </source>
</reference>
<comment type="caution">
    <text evidence="1">The sequence shown here is derived from an EMBL/GenBank/DDBJ whole genome shotgun (WGS) entry which is preliminary data.</text>
</comment>
<dbReference type="Proteomes" id="UP000256478">
    <property type="component" value="Unassembled WGS sequence"/>
</dbReference>
<protein>
    <submittedName>
        <fullName evidence="1">Type II toxin-antitoxin system YafO family toxin</fullName>
    </submittedName>
</protein>
<gene>
    <name evidence="1" type="ORF">DXX93_16585</name>
</gene>
<dbReference type="AlphaFoldDB" id="A0A3E0TU91"/>